<name>A0A914ZAV3_9BILA</name>
<reference evidence="2" key="1">
    <citation type="submission" date="2022-11" db="UniProtKB">
        <authorList>
            <consortium name="WormBaseParasite"/>
        </authorList>
    </citation>
    <scope>IDENTIFICATION</scope>
</reference>
<sequence length="234" mass="27313">MNEMRDDLNDKFDDLRNAMLQCLQSFQPGSISRGGESALGPIISNDTADDTEYPSQQWTFDFDETEARIMKTRFGNEFESAFYNRFFKETETLLKKLPAKKEMEYRNIVTYFSGAITNSELRKVSVRLNDIIRKKNHALMNKISRGSNPAIAMLENSPTVPLIENEDGILIPENDTIAYTRYEDDAIKRYPILLKNGRECDTMFAERRIDNIRRWDYFVISADGLRTDAFYHYY</sequence>
<protein>
    <submittedName>
        <fullName evidence="2">Uncharacterized protein</fullName>
    </submittedName>
</protein>
<organism evidence="1 2">
    <name type="scientific">Panagrolaimus superbus</name>
    <dbReference type="NCBI Taxonomy" id="310955"/>
    <lineage>
        <taxon>Eukaryota</taxon>
        <taxon>Metazoa</taxon>
        <taxon>Ecdysozoa</taxon>
        <taxon>Nematoda</taxon>
        <taxon>Chromadorea</taxon>
        <taxon>Rhabditida</taxon>
        <taxon>Tylenchina</taxon>
        <taxon>Panagrolaimomorpha</taxon>
        <taxon>Panagrolaimoidea</taxon>
        <taxon>Panagrolaimidae</taxon>
        <taxon>Panagrolaimus</taxon>
    </lineage>
</organism>
<evidence type="ECO:0000313" key="2">
    <source>
        <dbReference type="WBParaSite" id="PSU_v2.g8894.t1"/>
    </source>
</evidence>
<accession>A0A914ZAV3</accession>
<dbReference type="Proteomes" id="UP000887577">
    <property type="component" value="Unplaced"/>
</dbReference>
<keyword evidence="1" id="KW-1185">Reference proteome</keyword>
<dbReference type="AlphaFoldDB" id="A0A914ZAV3"/>
<dbReference type="WBParaSite" id="PSU_v2.g8894.t1">
    <property type="protein sequence ID" value="PSU_v2.g8894.t1"/>
    <property type="gene ID" value="PSU_v2.g8894"/>
</dbReference>
<proteinExistence type="predicted"/>
<evidence type="ECO:0000313" key="1">
    <source>
        <dbReference type="Proteomes" id="UP000887577"/>
    </source>
</evidence>